<sequence length="188" mass="21966">MNNISNKIALNYCALKQSTVLDWETKSTIIEYKKGDQIVKEGQQRHKLFFLIKGSLKAYYILNDKKITDWFAFENQFITSSSSYLSDEPSLHFIETIEDCVVLETEKSNVELLCKKHHDFEHLFRVVLSKVIVQFRYRIASIQFKTVKQRYESLIEQYPQIELTVPLGDIASYLGITQETLSRIRASN</sequence>
<gene>
    <name evidence="2" type="ORF">AWE51_10680</name>
</gene>
<proteinExistence type="predicted"/>
<dbReference type="CDD" id="cd00038">
    <property type="entry name" value="CAP_ED"/>
    <property type="match status" value="1"/>
</dbReference>
<dbReference type="InterPro" id="IPR018490">
    <property type="entry name" value="cNMP-bd_dom_sf"/>
</dbReference>
<dbReference type="STRING" id="1642818.AWE51_10680"/>
<protein>
    <recommendedName>
        <fullName evidence="1">Cyclic nucleotide-binding domain-containing protein</fullName>
    </recommendedName>
</protein>
<keyword evidence="3" id="KW-1185">Reference proteome</keyword>
<organism evidence="2 3">
    <name type="scientific">Aquimarina aggregata</name>
    <dbReference type="NCBI Taxonomy" id="1642818"/>
    <lineage>
        <taxon>Bacteria</taxon>
        <taxon>Pseudomonadati</taxon>
        <taxon>Bacteroidota</taxon>
        <taxon>Flavobacteriia</taxon>
        <taxon>Flavobacteriales</taxon>
        <taxon>Flavobacteriaceae</taxon>
        <taxon>Aquimarina</taxon>
    </lineage>
</organism>
<comment type="caution">
    <text evidence="2">The sequence shown here is derived from an EMBL/GenBank/DDBJ whole genome shotgun (WGS) entry which is preliminary data.</text>
</comment>
<dbReference type="InterPro" id="IPR000595">
    <property type="entry name" value="cNMP-bd_dom"/>
</dbReference>
<dbReference type="OrthoDB" id="680421at2"/>
<dbReference type="InterPro" id="IPR014710">
    <property type="entry name" value="RmlC-like_jellyroll"/>
</dbReference>
<dbReference type="Pfam" id="PF00027">
    <property type="entry name" value="cNMP_binding"/>
    <property type="match status" value="1"/>
</dbReference>
<evidence type="ECO:0000313" key="2">
    <source>
        <dbReference type="EMBL" id="KZS39024.1"/>
    </source>
</evidence>
<feature type="domain" description="Cyclic nucleotide-binding" evidence="1">
    <location>
        <begin position="32"/>
        <end position="59"/>
    </location>
</feature>
<dbReference type="PROSITE" id="PS50042">
    <property type="entry name" value="CNMP_BINDING_3"/>
    <property type="match status" value="1"/>
</dbReference>
<dbReference type="AlphaFoldDB" id="A0A162CLG2"/>
<dbReference type="Gene3D" id="2.60.120.10">
    <property type="entry name" value="Jelly Rolls"/>
    <property type="match status" value="1"/>
</dbReference>
<reference evidence="2 3" key="1">
    <citation type="submission" date="2016-01" db="EMBL/GenBank/DDBJ databases">
        <title>The draft genome sequence of Aquimarina sp. RZW4-3-2.</title>
        <authorList>
            <person name="Wang Y."/>
        </authorList>
    </citation>
    <scope>NUCLEOTIDE SEQUENCE [LARGE SCALE GENOMIC DNA]</scope>
    <source>
        <strain evidence="2 3">RZW4-3-2</strain>
    </source>
</reference>
<dbReference type="Proteomes" id="UP000076715">
    <property type="component" value="Unassembled WGS sequence"/>
</dbReference>
<evidence type="ECO:0000313" key="3">
    <source>
        <dbReference type="Proteomes" id="UP000076715"/>
    </source>
</evidence>
<accession>A0A162CLG2</accession>
<dbReference type="RefSeq" id="WP_157766176.1">
    <property type="nucleotide sequence ID" value="NZ_CANLSS010000047.1"/>
</dbReference>
<dbReference type="SUPFAM" id="SSF51206">
    <property type="entry name" value="cAMP-binding domain-like"/>
    <property type="match status" value="1"/>
</dbReference>
<dbReference type="EMBL" id="LQRT01000035">
    <property type="protein sequence ID" value="KZS39024.1"/>
    <property type="molecule type" value="Genomic_DNA"/>
</dbReference>
<evidence type="ECO:0000259" key="1">
    <source>
        <dbReference type="PROSITE" id="PS50042"/>
    </source>
</evidence>
<name>A0A162CLG2_9FLAO</name>